<evidence type="ECO:0000313" key="2">
    <source>
        <dbReference type="Proteomes" id="UP001140234"/>
    </source>
</evidence>
<protein>
    <submittedName>
        <fullName evidence="1">Oxygen-dependent protoporphyrinogen oxidase</fullName>
    </submittedName>
</protein>
<comment type="caution">
    <text evidence="1">The sequence shown here is derived from an EMBL/GenBank/DDBJ whole genome shotgun (WGS) entry which is preliminary data.</text>
</comment>
<dbReference type="Proteomes" id="UP001140234">
    <property type="component" value="Unassembled WGS sequence"/>
</dbReference>
<evidence type="ECO:0000313" key="1">
    <source>
        <dbReference type="EMBL" id="KAJ2769548.1"/>
    </source>
</evidence>
<reference evidence="1" key="1">
    <citation type="submission" date="2022-07" db="EMBL/GenBank/DDBJ databases">
        <title>Phylogenomic reconstructions and comparative analyses of Kickxellomycotina fungi.</title>
        <authorList>
            <person name="Reynolds N.K."/>
            <person name="Stajich J.E."/>
            <person name="Barry K."/>
            <person name="Grigoriev I.V."/>
            <person name="Crous P."/>
            <person name="Smith M.E."/>
        </authorList>
    </citation>
    <scope>NUCLEOTIDE SEQUENCE</scope>
    <source>
        <strain evidence="1">CBS 109366</strain>
    </source>
</reference>
<proteinExistence type="predicted"/>
<organism evidence="1 2">
    <name type="scientific">Coemansia nantahalensis</name>
    <dbReference type="NCBI Taxonomy" id="2789366"/>
    <lineage>
        <taxon>Eukaryota</taxon>
        <taxon>Fungi</taxon>
        <taxon>Fungi incertae sedis</taxon>
        <taxon>Zoopagomycota</taxon>
        <taxon>Kickxellomycotina</taxon>
        <taxon>Kickxellomycetes</taxon>
        <taxon>Kickxellales</taxon>
        <taxon>Kickxellaceae</taxon>
        <taxon>Coemansia</taxon>
    </lineage>
</organism>
<accession>A0ACC1JXQ3</accession>
<name>A0ACC1JXQ3_9FUNG</name>
<gene>
    <name evidence="1" type="primary">HEM14</name>
    <name evidence="1" type="ORF">IWQ57_003056</name>
</gene>
<dbReference type="EMBL" id="JANBUJ010000913">
    <property type="protein sequence ID" value="KAJ2769548.1"/>
    <property type="molecule type" value="Genomic_DNA"/>
</dbReference>
<sequence length="525" mass="55895">MAAVTVLGGGITGLSAAWYLAQRLPPTARIALIEGSPRLGGWLRTDRRRASGAEFLAEKGPRTLRAGDSRMASAVLELIDDLDLRSDVVTTPKQSGAARNRYIYYGGELNCMPRGLGSLVTGLPPAVKCLPRGVWRDLTTPKNSPMDRSDESIRSFVSRRFGEQVDDNLASAVMHGIYAADTAELSARTLLYPYWLADRLGANGVLRGLPRVARLSRARNAQFAVREAEEKLGAHRRRAQDPAFWDAMDDASMFSFRDGMQTLSDGLARRLAARPNVEIVTGQPATAAQTHAGGGVEVALASGRVIQTQHVINTLPLHSVRRLLGGAEPCPLLDETPYASVAVANVAFGARGVPPVDGFGYLVPRASAASSRALGVAFDSCVLPAQDGDAAVSRLTVMLGGPRFAELFGSPATASTAALADAALESLRNELGIRAEPIDVDVTVQADCIPSYTVGYIDRLKAMHEWVGAQLGGRMSVVGAAYGGPAVPQCILNARDLVCHHLDLDALDRPQRVTGLEEIIGGFEL</sequence>
<keyword evidence="2" id="KW-1185">Reference proteome</keyword>